<evidence type="ECO:0000313" key="2">
    <source>
        <dbReference type="Proteomes" id="UP001162992"/>
    </source>
</evidence>
<accession>A0ACC2CKP5</accession>
<proteinExistence type="predicted"/>
<sequence length="693" mass="74751">MVKFDDSNAGTAPAPAPSNGVCEGQQHCEEKPKSKGKGAAIWQPNSTSGPQNSAPGAATSSSNLSLFSEGAADMDAESSSGSSLSQASRSRLGNDVLRGRKDADVPLQGADGQIGLHQWLQAAREFHTLGACRADERHRPLLRLNLACFGVQGRFLAHLATHFKAKELALLARCLCAPLVSIRVGKVIRQGRLLWPTCNRGYLVLAMLPCSALRLSFFGDSGTQERIVTIRRDSNSASVKLEGILEDKSRRSFIIKLPNGRHIFFWQSEKSKTYGDELLSKMRELLARRPTLVHLTGISPSRIQTFSDYLRAFLVSLSSSNAGDNSPSCTPPVVTRPSQSAVVQLTPSLTPILNALLSNHSFLGASSLQTKATPTDACPRAKVEKRSNAPVRSNPTFKASGCKDSFLRVASTARPFSGSKDKHRRHRKGSSVHSSSAASLVSPPSTPVADSSGKLNHKLAIGSLNASKTTQAFSQSSSQDGAKSSLPSERMHTLHSKLSQDEINHVNLPAVNLQRSVLSYGQRIPNVWNPPLSSNIRIAIFKPCSDGQNESPKSTSTLLSKSLKKPAGSNPLGHVIEADSYMLFAVNNGQPLSGSGARLTMITPSTEDKDEFSALPNVKILQVGLCRSCKANCGNFEVIVKAILGQCLDLNIKAKSSKPMQKIPVILLCNRLASGRISDLYHFLMQKLKRKER</sequence>
<comment type="caution">
    <text evidence="1">The sequence shown here is derived from an EMBL/GenBank/DDBJ whole genome shotgun (WGS) entry which is preliminary data.</text>
</comment>
<name>A0ACC2CKP5_DIPCM</name>
<dbReference type="Proteomes" id="UP001162992">
    <property type="component" value="Chromosome 9"/>
</dbReference>
<dbReference type="EMBL" id="CM055100">
    <property type="protein sequence ID" value="KAJ7542563.1"/>
    <property type="molecule type" value="Genomic_DNA"/>
</dbReference>
<protein>
    <submittedName>
        <fullName evidence="1">Uncharacterized protein</fullName>
    </submittedName>
</protein>
<keyword evidence="2" id="KW-1185">Reference proteome</keyword>
<gene>
    <name evidence="1" type="ORF">O6H91_09G000700</name>
</gene>
<reference evidence="2" key="1">
    <citation type="journal article" date="2024" name="Proc. Natl. Acad. Sci. U.S.A.">
        <title>Extraordinary preservation of gene collinearity over three hundred million years revealed in homosporous lycophytes.</title>
        <authorList>
            <person name="Li C."/>
            <person name="Wickell D."/>
            <person name="Kuo L.Y."/>
            <person name="Chen X."/>
            <person name="Nie B."/>
            <person name="Liao X."/>
            <person name="Peng D."/>
            <person name="Ji J."/>
            <person name="Jenkins J."/>
            <person name="Williams M."/>
            <person name="Shu S."/>
            <person name="Plott C."/>
            <person name="Barry K."/>
            <person name="Rajasekar S."/>
            <person name="Grimwood J."/>
            <person name="Han X."/>
            <person name="Sun S."/>
            <person name="Hou Z."/>
            <person name="He W."/>
            <person name="Dai G."/>
            <person name="Sun C."/>
            <person name="Schmutz J."/>
            <person name="Leebens-Mack J.H."/>
            <person name="Li F.W."/>
            <person name="Wang L."/>
        </authorList>
    </citation>
    <scope>NUCLEOTIDE SEQUENCE [LARGE SCALE GENOMIC DNA]</scope>
    <source>
        <strain evidence="2">cv. PW_Plant_1</strain>
    </source>
</reference>
<organism evidence="1 2">
    <name type="scientific">Diphasiastrum complanatum</name>
    <name type="common">Issler's clubmoss</name>
    <name type="synonym">Lycopodium complanatum</name>
    <dbReference type="NCBI Taxonomy" id="34168"/>
    <lineage>
        <taxon>Eukaryota</taxon>
        <taxon>Viridiplantae</taxon>
        <taxon>Streptophyta</taxon>
        <taxon>Embryophyta</taxon>
        <taxon>Tracheophyta</taxon>
        <taxon>Lycopodiopsida</taxon>
        <taxon>Lycopodiales</taxon>
        <taxon>Lycopodiaceae</taxon>
        <taxon>Lycopodioideae</taxon>
        <taxon>Diphasiastrum</taxon>
    </lineage>
</organism>
<evidence type="ECO:0000313" key="1">
    <source>
        <dbReference type="EMBL" id="KAJ7542563.1"/>
    </source>
</evidence>